<feature type="binding site" evidence="6">
    <location>
        <begin position="271"/>
        <end position="274"/>
    </location>
    <ligand>
        <name>GTP</name>
        <dbReference type="ChEBI" id="CHEBI:37565"/>
    </ligand>
</feature>
<accession>A0ABS7DH61</accession>
<comment type="caution">
    <text evidence="9">The sequence shown here is derived from an EMBL/GenBank/DDBJ whole genome shotgun (WGS) entry which is preliminary data.</text>
</comment>
<organism evidence="9 10">
    <name type="scientific">Succinivibrio faecicola</name>
    <dbReference type="NCBI Taxonomy" id="2820300"/>
    <lineage>
        <taxon>Bacteria</taxon>
        <taxon>Pseudomonadati</taxon>
        <taxon>Pseudomonadota</taxon>
        <taxon>Gammaproteobacteria</taxon>
        <taxon>Aeromonadales</taxon>
        <taxon>Succinivibrionaceae</taxon>
        <taxon>Succinivibrio</taxon>
    </lineage>
</organism>
<dbReference type="Pfam" id="PF10396">
    <property type="entry name" value="TrmE_N"/>
    <property type="match status" value="1"/>
</dbReference>
<evidence type="ECO:0000256" key="2">
    <source>
        <dbReference type="ARBA" id="ARBA00022694"/>
    </source>
</evidence>
<keyword evidence="2 6" id="KW-0819">tRNA processing</keyword>
<comment type="function">
    <text evidence="6">Exhibits a very high intrinsic GTPase hydrolysis rate. Involved in the addition of a carboxymethylaminomethyl (cmnm) group at the wobble position (U34) of certain tRNAs, forming tRNA-cmnm(5)s(2)U34.</text>
</comment>
<dbReference type="RefSeq" id="WP_219937863.1">
    <property type="nucleotide sequence ID" value="NZ_JAGFNY010000024.1"/>
</dbReference>
<dbReference type="NCBIfam" id="TIGR00231">
    <property type="entry name" value="small_GTP"/>
    <property type="match status" value="1"/>
</dbReference>
<evidence type="ECO:0000259" key="8">
    <source>
        <dbReference type="PROSITE" id="PS51709"/>
    </source>
</evidence>
<dbReference type="NCBIfam" id="NF003661">
    <property type="entry name" value="PRK05291.1-3"/>
    <property type="match status" value="1"/>
</dbReference>
<comment type="subunit">
    <text evidence="6">Homodimer. Heterotetramer of two MnmE and two MnmG subunits.</text>
</comment>
<dbReference type="HAMAP" id="MF_00379">
    <property type="entry name" value="GTPase_MnmE"/>
    <property type="match status" value="1"/>
</dbReference>
<feature type="binding site" evidence="6">
    <location>
        <position position="121"/>
    </location>
    <ligand>
        <name>(6S)-5-formyl-5,6,7,8-tetrahydrofolate</name>
        <dbReference type="ChEBI" id="CHEBI:57457"/>
    </ligand>
</feature>
<feature type="binding site" evidence="6">
    <location>
        <position position="251"/>
    </location>
    <ligand>
        <name>K(+)</name>
        <dbReference type="ChEBI" id="CHEBI:29103"/>
    </ligand>
</feature>
<dbReference type="InterPro" id="IPR004520">
    <property type="entry name" value="GTPase_MnmE"/>
</dbReference>
<proteinExistence type="inferred from homology"/>
<dbReference type="SUPFAM" id="SSF52540">
    <property type="entry name" value="P-loop containing nucleoside triphosphate hydrolases"/>
    <property type="match status" value="1"/>
</dbReference>
<dbReference type="Gene3D" id="3.40.50.300">
    <property type="entry name" value="P-loop containing nucleotide triphosphate hydrolases"/>
    <property type="match status" value="1"/>
</dbReference>
<dbReference type="InterPro" id="IPR027368">
    <property type="entry name" value="MnmE_dom2"/>
</dbReference>
<evidence type="ECO:0000256" key="7">
    <source>
        <dbReference type="RuleBase" id="RU003313"/>
    </source>
</evidence>
<reference evidence="9 10" key="1">
    <citation type="submission" date="2021-03" db="EMBL/GenBank/DDBJ databases">
        <title>Succinivibrio sp. nov. isolated from feces of cow.</title>
        <authorList>
            <person name="Choi J.-Y."/>
        </authorList>
    </citation>
    <scope>NUCLEOTIDE SEQUENCE [LARGE SCALE GENOMIC DNA]</scope>
    <source>
        <strain evidence="9 10">AGMB01872</strain>
    </source>
</reference>
<evidence type="ECO:0000256" key="4">
    <source>
        <dbReference type="ARBA" id="ARBA00022958"/>
    </source>
</evidence>
<dbReference type="InterPro" id="IPR031168">
    <property type="entry name" value="G_TrmE"/>
</dbReference>
<comment type="subcellular location">
    <subcellularLocation>
        <location evidence="6">Cytoplasm</location>
    </subcellularLocation>
</comment>
<feature type="domain" description="TrmE-type G" evidence="8">
    <location>
        <begin position="217"/>
        <end position="383"/>
    </location>
</feature>
<dbReference type="Gene3D" id="1.20.120.430">
    <property type="entry name" value="tRNA modification GTPase MnmE domain 2"/>
    <property type="match status" value="1"/>
</dbReference>
<dbReference type="EC" id="3.6.-.-" evidence="6"/>
<keyword evidence="4 6" id="KW-0630">Potassium</keyword>
<keyword evidence="3 6" id="KW-0547">Nucleotide-binding</keyword>
<evidence type="ECO:0000313" key="10">
    <source>
        <dbReference type="Proteomes" id="UP000731465"/>
    </source>
</evidence>
<dbReference type="CDD" id="cd04164">
    <property type="entry name" value="trmE"/>
    <property type="match status" value="1"/>
</dbReference>
<dbReference type="PANTHER" id="PTHR42714:SF2">
    <property type="entry name" value="TRNA MODIFICATION GTPASE GTPBP3, MITOCHONDRIAL"/>
    <property type="match status" value="1"/>
</dbReference>
<dbReference type="Proteomes" id="UP000731465">
    <property type="component" value="Unassembled WGS sequence"/>
</dbReference>
<name>A0ABS7DH61_9GAMM</name>
<dbReference type="NCBIfam" id="TIGR00450">
    <property type="entry name" value="mnmE_trmE_thdF"/>
    <property type="match status" value="1"/>
</dbReference>
<dbReference type="InterPro" id="IPR027417">
    <property type="entry name" value="P-loop_NTPase"/>
</dbReference>
<evidence type="ECO:0000256" key="3">
    <source>
        <dbReference type="ARBA" id="ARBA00022741"/>
    </source>
</evidence>
<comment type="caution">
    <text evidence="6">Lacks conserved residue(s) required for the propagation of feature annotation.</text>
</comment>
<dbReference type="CDD" id="cd14858">
    <property type="entry name" value="TrmE_N"/>
    <property type="match status" value="1"/>
</dbReference>
<feature type="binding site" evidence="6">
    <location>
        <position position="231"/>
    </location>
    <ligand>
        <name>Mg(2+)</name>
        <dbReference type="ChEBI" id="CHEBI:18420"/>
    </ligand>
</feature>
<feature type="binding site" evidence="6">
    <location>
        <begin position="246"/>
        <end position="252"/>
    </location>
    <ligand>
        <name>GTP</name>
        <dbReference type="ChEBI" id="CHEBI:37565"/>
    </ligand>
</feature>
<dbReference type="InterPro" id="IPR018948">
    <property type="entry name" value="GTP-bd_TrmE_N"/>
</dbReference>
<comment type="similarity">
    <text evidence="1 6 7">Belongs to the TRAFAC class TrmE-Era-EngA-EngB-Septin-like GTPase superfamily. TrmE GTPase family.</text>
</comment>
<evidence type="ECO:0000256" key="6">
    <source>
        <dbReference type="HAMAP-Rule" id="MF_00379"/>
    </source>
</evidence>
<feature type="binding site" evidence="6">
    <location>
        <position position="227"/>
    </location>
    <ligand>
        <name>K(+)</name>
        <dbReference type="ChEBI" id="CHEBI:29103"/>
    </ligand>
</feature>
<dbReference type="Pfam" id="PF01926">
    <property type="entry name" value="MMR_HSR1"/>
    <property type="match status" value="1"/>
</dbReference>
<dbReference type="InterPro" id="IPR006073">
    <property type="entry name" value="GTP-bd"/>
</dbReference>
<keyword evidence="6" id="KW-0460">Magnesium</keyword>
<dbReference type="InterPro" id="IPR025867">
    <property type="entry name" value="MnmE_helical"/>
</dbReference>
<dbReference type="Gene3D" id="3.30.1360.120">
    <property type="entry name" value="Probable tRNA modification gtpase trme, domain 1"/>
    <property type="match status" value="1"/>
</dbReference>
<feature type="binding site" evidence="6">
    <location>
        <position position="25"/>
    </location>
    <ligand>
        <name>(6S)-5-formyl-5,6,7,8-tetrahydrofolate</name>
        <dbReference type="ChEBI" id="CHEBI:57457"/>
    </ligand>
</feature>
<dbReference type="EMBL" id="JAGFNY010000024">
    <property type="protein sequence ID" value="MBW7570639.1"/>
    <property type="molecule type" value="Genomic_DNA"/>
</dbReference>
<keyword evidence="5 6" id="KW-0342">GTP-binding</keyword>
<protein>
    <recommendedName>
        <fullName evidence="6">tRNA modification GTPase MnmE</fullName>
        <ecNumber evidence="6">3.6.-.-</ecNumber>
    </recommendedName>
</protein>
<comment type="cofactor">
    <cofactor evidence="6">
        <name>K(+)</name>
        <dbReference type="ChEBI" id="CHEBI:29103"/>
    </cofactor>
    <text evidence="6">Binds 1 potassium ion per subunit.</text>
</comment>
<dbReference type="Pfam" id="PF12631">
    <property type="entry name" value="MnmE_helical"/>
    <property type="match status" value="1"/>
</dbReference>
<evidence type="ECO:0000256" key="5">
    <source>
        <dbReference type="ARBA" id="ARBA00023134"/>
    </source>
</evidence>
<keyword evidence="10" id="KW-1185">Reference proteome</keyword>
<dbReference type="PRINTS" id="PR00326">
    <property type="entry name" value="GTP1OBG"/>
</dbReference>
<feature type="binding site" evidence="6">
    <location>
        <position position="458"/>
    </location>
    <ligand>
        <name>(6S)-5-formyl-5,6,7,8-tetrahydrofolate</name>
        <dbReference type="ChEBI" id="CHEBI:57457"/>
    </ligand>
</feature>
<keyword evidence="6" id="KW-0479">Metal-binding</keyword>
<evidence type="ECO:0000256" key="1">
    <source>
        <dbReference type="ARBA" id="ARBA00011043"/>
    </source>
</evidence>
<dbReference type="InterPro" id="IPR027266">
    <property type="entry name" value="TrmE/GcvT-like"/>
</dbReference>
<dbReference type="InterPro" id="IPR005225">
    <property type="entry name" value="Small_GTP-bd"/>
</dbReference>
<feature type="binding site" evidence="6">
    <location>
        <position position="248"/>
    </location>
    <ligand>
        <name>K(+)</name>
        <dbReference type="ChEBI" id="CHEBI:29103"/>
    </ligand>
</feature>
<gene>
    <name evidence="6 9" type="primary">mnmE</name>
    <name evidence="6" type="synonym">trmE</name>
    <name evidence="9" type="ORF">J5V48_07010</name>
</gene>
<sequence length="458" mass="49871">MNNTIEDTIAAIATPLGRGGIAVIRVSGSKALEVANILTNTNPEPRKAYFKKFKLGNDILDEGILLYFNAPNSYTGEDVIELQGHGGIVAPKRLLEAILSIEGVRQAEPGEFTRRAFLNNKMDLTAAEAVEDLISAGSDSAAKAALSSLQGTFAKNLYEVADRLTKFRVRLEACLDFPEEHEDFFDSGNSEKELTEIIDLTSKTIQIASQGVKLNEGARIVLSGSPNAGKSSLLNALSGTEKAIVTNIPGTTRDVLTANIEISGVPVIITDTAGIRDTPSDEIERIGIQKAIDELKKADLVLYMIDGSSVPVDEEETFKKIFEFEKDEKHILILVSKSDKGMCDECKSLLKSELFSSYKQIHTSTKTDDGLNELRNVLADALGIMPIEGVFIARRRHLTALQTAFEHIIVAKDNLQFGDLVLCAQEMREAQDFIGNITGKVTSDDILGIIFSTFCIGK</sequence>
<feature type="binding site" evidence="6">
    <location>
        <position position="81"/>
    </location>
    <ligand>
        <name>(6S)-5-formyl-5,6,7,8-tetrahydrofolate</name>
        <dbReference type="ChEBI" id="CHEBI:57457"/>
    </ligand>
</feature>
<keyword evidence="6" id="KW-0378">Hydrolase</keyword>
<feature type="binding site" evidence="6">
    <location>
        <position position="246"/>
    </location>
    <ligand>
        <name>K(+)</name>
        <dbReference type="ChEBI" id="CHEBI:29103"/>
    </ligand>
</feature>
<evidence type="ECO:0000313" key="9">
    <source>
        <dbReference type="EMBL" id="MBW7570639.1"/>
    </source>
</evidence>
<feature type="binding site" evidence="6">
    <location>
        <begin position="227"/>
        <end position="232"/>
    </location>
    <ligand>
        <name>GTP</name>
        <dbReference type="ChEBI" id="CHEBI:37565"/>
    </ligand>
</feature>
<feature type="binding site" evidence="6">
    <location>
        <position position="252"/>
    </location>
    <ligand>
        <name>Mg(2+)</name>
        <dbReference type="ChEBI" id="CHEBI:18420"/>
    </ligand>
</feature>
<dbReference type="PANTHER" id="PTHR42714">
    <property type="entry name" value="TRNA MODIFICATION GTPASE GTPBP3"/>
    <property type="match status" value="1"/>
</dbReference>
<keyword evidence="6" id="KW-0963">Cytoplasm</keyword>
<dbReference type="PROSITE" id="PS51709">
    <property type="entry name" value="G_TRME"/>
    <property type="match status" value="1"/>
</dbReference>